<accession>A0AAE3VGK9</accession>
<evidence type="ECO:0000256" key="13">
    <source>
        <dbReference type="HAMAP-Rule" id="MF_00034"/>
    </source>
</evidence>
<dbReference type="GO" id="GO:0005737">
    <property type="term" value="C:cytoplasm"/>
    <property type="evidence" value="ECO:0007669"/>
    <property type="project" value="UniProtKB-SubCell"/>
</dbReference>
<gene>
    <name evidence="13" type="primary">ruvC</name>
    <name evidence="15" type="ORF">J3R75_002020</name>
</gene>
<comment type="subcellular location">
    <subcellularLocation>
        <location evidence="13">Cytoplasm</location>
    </subcellularLocation>
</comment>
<keyword evidence="2 13" id="KW-0963">Cytoplasm</keyword>
<dbReference type="GO" id="GO:0006310">
    <property type="term" value="P:DNA recombination"/>
    <property type="evidence" value="ECO:0007669"/>
    <property type="project" value="UniProtKB-UniRule"/>
</dbReference>
<keyword evidence="3 13" id="KW-0540">Nuclease</keyword>
<evidence type="ECO:0000313" key="15">
    <source>
        <dbReference type="EMBL" id="MDQ0289913.1"/>
    </source>
</evidence>
<evidence type="ECO:0000256" key="1">
    <source>
        <dbReference type="ARBA" id="ARBA00009518"/>
    </source>
</evidence>
<evidence type="ECO:0000256" key="12">
    <source>
        <dbReference type="ARBA" id="ARBA00029354"/>
    </source>
</evidence>
<dbReference type="RefSeq" id="WP_307261351.1">
    <property type="nucleotide sequence ID" value="NZ_JAUSVL010000001.1"/>
</dbReference>
<evidence type="ECO:0000313" key="16">
    <source>
        <dbReference type="Proteomes" id="UP001238163"/>
    </source>
</evidence>
<feature type="binding site" evidence="13">
    <location>
        <position position="179"/>
    </location>
    <ligand>
        <name>Mg(2+)</name>
        <dbReference type="ChEBI" id="CHEBI:18420"/>
        <label>1</label>
    </ligand>
</feature>
<evidence type="ECO:0000256" key="9">
    <source>
        <dbReference type="ARBA" id="ARBA00023125"/>
    </source>
</evidence>
<comment type="caution">
    <text evidence="15">The sequence shown here is derived from an EMBL/GenBank/DDBJ whole genome shotgun (WGS) entry which is preliminary data.</text>
</comment>
<keyword evidence="4 13" id="KW-0479">Metal-binding</keyword>
<evidence type="ECO:0000256" key="5">
    <source>
        <dbReference type="ARBA" id="ARBA00022759"/>
    </source>
</evidence>
<keyword evidence="5 13" id="KW-0255">Endonuclease</keyword>
<dbReference type="GO" id="GO:0048476">
    <property type="term" value="C:Holliday junction resolvase complex"/>
    <property type="evidence" value="ECO:0007669"/>
    <property type="project" value="UniProtKB-UniRule"/>
</dbReference>
<dbReference type="AlphaFoldDB" id="A0AAE3VGK9"/>
<name>A0AAE3VGK9_9BACT</name>
<dbReference type="NCBIfam" id="TIGR00228">
    <property type="entry name" value="ruvC"/>
    <property type="match status" value="1"/>
</dbReference>
<dbReference type="PANTHER" id="PTHR30194">
    <property type="entry name" value="CROSSOVER JUNCTION ENDODEOXYRIBONUCLEASE RUVC"/>
    <property type="match status" value="1"/>
</dbReference>
<dbReference type="PRINTS" id="PR00696">
    <property type="entry name" value="RSOLVASERUVC"/>
</dbReference>
<keyword evidence="9 13" id="KW-0238">DNA-binding</keyword>
<dbReference type="InterPro" id="IPR020563">
    <property type="entry name" value="X-over_junc_endoDNase_Mg_BS"/>
</dbReference>
<dbReference type="InterPro" id="IPR036397">
    <property type="entry name" value="RNaseH_sf"/>
</dbReference>
<reference evidence="15" key="1">
    <citation type="submission" date="2023-07" db="EMBL/GenBank/DDBJ databases">
        <title>Genomic Encyclopedia of Type Strains, Phase IV (KMG-IV): sequencing the most valuable type-strain genomes for metagenomic binning, comparative biology and taxonomic classification.</title>
        <authorList>
            <person name="Goeker M."/>
        </authorList>
    </citation>
    <scope>NUCLEOTIDE SEQUENCE</scope>
    <source>
        <strain evidence="15">DSM 24202</strain>
    </source>
</reference>
<evidence type="ECO:0000256" key="14">
    <source>
        <dbReference type="NCBIfam" id="TIGR00228"/>
    </source>
</evidence>
<dbReference type="Pfam" id="PF02075">
    <property type="entry name" value="RuvC"/>
    <property type="match status" value="1"/>
</dbReference>
<evidence type="ECO:0000256" key="2">
    <source>
        <dbReference type="ARBA" id="ARBA00022490"/>
    </source>
</evidence>
<dbReference type="FunFam" id="3.30.420.10:FF:000002">
    <property type="entry name" value="Crossover junction endodeoxyribonuclease RuvC"/>
    <property type="match status" value="1"/>
</dbReference>
<dbReference type="PROSITE" id="PS01321">
    <property type="entry name" value="RUVC"/>
    <property type="match status" value="1"/>
</dbReference>
<feature type="binding site" evidence="13">
    <location>
        <position position="46"/>
    </location>
    <ligand>
        <name>Mg(2+)</name>
        <dbReference type="ChEBI" id="CHEBI:18420"/>
        <label>1</label>
    </ligand>
</feature>
<comment type="subunit">
    <text evidence="13">Homodimer which binds Holliday junction (HJ) DNA. The HJ becomes 2-fold symmetrical on binding to RuvC with unstacked arms; it has a different conformation from HJ DNA in complex with RuvA. In the full resolvosome a probable DNA-RuvA(4)-RuvB(12)-RuvC(2) complex forms which resolves the HJ.</text>
</comment>
<dbReference type="PANTHER" id="PTHR30194:SF3">
    <property type="entry name" value="CROSSOVER JUNCTION ENDODEOXYRIBONUCLEASE RUVC"/>
    <property type="match status" value="1"/>
</dbReference>
<dbReference type="GO" id="GO:0003677">
    <property type="term" value="F:DNA binding"/>
    <property type="evidence" value="ECO:0007669"/>
    <property type="project" value="UniProtKB-KW"/>
</dbReference>
<dbReference type="SUPFAM" id="SSF53098">
    <property type="entry name" value="Ribonuclease H-like"/>
    <property type="match status" value="1"/>
</dbReference>
<evidence type="ECO:0000256" key="11">
    <source>
        <dbReference type="ARBA" id="ARBA00023204"/>
    </source>
</evidence>
<dbReference type="Proteomes" id="UP001238163">
    <property type="component" value="Unassembled WGS sequence"/>
</dbReference>
<evidence type="ECO:0000256" key="10">
    <source>
        <dbReference type="ARBA" id="ARBA00023172"/>
    </source>
</evidence>
<dbReference type="EMBL" id="JAUSVL010000001">
    <property type="protein sequence ID" value="MDQ0289913.1"/>
    <property type="molecule type" value="Genomic_DNA"/>
</dbReference>
<dbReference type="Gene3D" id="3.30.420.10">
    <property type="entry name" value="Ribonuclease H-like superfamily/Ribonuclease H"/>
    <property type="match status" value="1"/>
</dbReference>
<evidence type="ECO:0000256" key="6">
    <source>
        <dbReference type="ARBA" id="ARBA00022763"/>
    </source>
</evidence>
<feature type="binding site" evidence="13">
    <location>
        <position position="106"/>
    </location>
    <ligand>
        <name>Mg(2+)</name>
        <dbReference type="ChEBI" id="CHEBI:18420"/>
        <label>2</label>
    </ligand>
</feature>
<comment type="similarity">
    <text evidence="1 13">Belongs to the RuvC family.</text>
</comment>
<comment type="cofactor">
    <cofactor evidence="13">
        <name>Mg(2+)</name>
        <dbReference type="ChEBI" id="CHEBI:18420"/>
    </cofactor>
    <text evidence="13">Binds 2 Mg(2+) ion per subunit.</text>
</comment>
<dbReference type="GO" id="GO:0000287">
    <property type="term" value="F:magnesium ion binding"/>
    <property type="evidence" value="ECO:0007669"/>
    <property type="project" value="UniProtKB-UniRule"/>
</dbReference>
<dbReference type="InterPro" id="IPR012337">
    <property type="entry name" value="RNaseH-like_sf"/>
</dbReference>
<protein>
    <recommendedName>
        <fullName evidence="13 14">Crossover junction endodeoxyribonuclease RuvC</fullName>
        <ecNumber evidence="13 14">3.1.21.10</ecNumber>
    </recommendedName>
    <alternativeName>
        <fullName evidence="13">Holliday junction nuclease RuvC</fullName>
    </alternativeName>
    <alternativeName>
        <fullName evidence="13">Holliday junction resolvase RuvC</fullName>
    </alternativeName>
</protein>
<dbReference type="GO" id="GO:0006281">
    <property type="term" value="P:DNA repair"/>
    <property type="evidence" value="ECO:0007669"/>
    <property type="project" value="UniProtKB-UniRule"/>
</dbReference>
<sequence length="206" mass="22012">MRIRNQAQLEKWLAMAKSPTATGAEKLAARPTLANAAPQQRVLGVDTALRCTGWGLVDVHGNKLSAVDCGVIRNQAKDPVSQCLRRLAGGIRELVALYHPQVAVIEGAFYCKNVRTAMVLGSARGAVIAVLAEHELPIFEYAPRRVKQSICGFGNASKQQVALLVAQFLSISTEQIALDSTDALALALCHAQDLTVAQGLSMPNTI</sequence>
<evidence type="ECO:0000256" key="8">
    <source>
        <dbReference type="ARBA" id="ARBA00022842"/>
    </source>
</evidence>
<dbReference type="HAMAP" id="MF_00034">
    <property type="entry name" value="RuvC"/>
    <property type="match status" value="1"/>
</dbReference>
<keyword evidence="11 13" id="KW-0234">DNA repair</keyword>
<keyword evidence="10 13" id="KW-0233">DNA recombination</keyword>
<comment type="function">
    <text evidence="13">The RuvA-RuvB-RuvC complex processes Holliday junction (HJ) DNA during genetic recombination and DNA repair. Endonuclease that resolves HJ intermediates. Cleaves cruciform DNA by making single-stranded nicks across the HJ at symmetrical positions within the homologous arms, yielding a 5'-phosphate and a 3'-hydroxyl group; requires a central core of homology in the junction. The consensus cleavage sequence is 5'-(A/T)TT(C/G)-3'. Cleavage occurs on the 3'-side of the TT dinucleotide at the point of strand exchange. HJ branch migration catalyzed by RuvA-RuvB allows RuvC to scan DNA until it finds its consensus sequence, where it cleaves and resolves the cruciform DNA.</text>
</comment>
<feature type="active site" evidence="13">
    <location>
        <position position="179"/>
    </location>
</feature>
<keyword evidence="7 13" id="KW-0378">Hydrolase</keyword>
<evidence type="ECO:0000256" key="4">
    <source>
        <dbReference type="ARBA" id="ARBA00022723"/>
    </source>
</evidence>
<dbReference type="InterPro" id="IPR002176">
    <property type="entry name" value="X-over_junc_endoDNase_RuvC"/>
</dbReference>
<evidence type="ECO:0000256" key="3">
    <source>
        <dbReference type="ARBA" id="ARBA00022722"/>
    </source>
</evidence>
<keyword evidence="6 13" id="KW-0227">DNA damage</keyword>
<organism evidence="15 16">
    <name type="scientific">Oligosphaera ethanolica</name>
    <dbReference type="NCBI Taxonomy" id="760260"/>
    <lineage>
        <taxon>Bacteria</taxon>
        <taxon>Pseudomonadati</taxon>
        <taxon>Lentisphaerota</taxon>
        <taxon>Oligosphaeria</taxon>
        <taxon>Oligosphaerales</taxon>
        <taxon>Oligosphaeraceae</taxon>
        <taxon>Oligosphaera</taxon>
    </lineage>
</organism>
<dbReference type="EC" id="3.1.21.10" evidence="13 14"/>
<feature type="active site" evidence="13">
    <location>
        <position position="106"/>
    </location>
</feature>
<evidence type="ECO:0000256" key="7">
    <source>
        <dbReference type="ARBA" id="ARBA00022801"/>
    </source>
</evidence>
<dbReference type="CDD" id="cd16962">
    <property type="entry name" value="RuvC"/>
    <property type="match status" value="1"/>
</dbReference>
<feature type="active site" evidence="13">
    <location>
        <position position="46"/>
    </location>
</feature>
<dbReference type="GO" id="GO:0008821">
    <property type="term" value="F:crossover junction DNA endonuclease activity"/>
    <property type="evidence" value="ECO:0007669"/>
    <property type="project" value="UniProtKB-UniRule"/>
</dbReference>
<keyword evidence="8 13" id="KW-0460">Magnesium</keyword>
<keyword evidence="16" id="KW-1185">Reference proteome</keyword>
<proteinExistence type="inferred from homology"/>
<comment type="catalytic activity">
    <reaction evidence="12 13">
        <text>Endonucleolytic cleavage at a junction such as a reciprocal single-stranded crossover between two homologous DNA duplexes (Holliday junction).</text>
        <dbReference type="EC" id="3.1.21.10"/>
    </reaction>
</comment>